<comment type="subcellular location">
    <subcellularLocation>
        <location evidence="1">Cell envelope</location>
    </subcellularLocation>
</comment>
<feature type="compositionally biased region" description="Low complexity" evidence="3">
    <location>
        <begin position="263"/>
        <end position="278"/>
    </location>
</feature>
<dbReference type="InterPro" id="IPR050465">
    <property type="entry name" value="UPF0194_transport"/>
</dbReference>
<feature type="compositionally biased region" description="Low complexity" evidence="3">
    <location>
        <begin position="17"/>
        <end position="36"/>
    </location>
</feature>
<feature type="region of interest" description="Disordered" evidence="3">
    <location>
        <begin position="450"/>
        <end position="480"/>
    </location>
</feature>
<keyword evidence="4" id="KW-0472">Membrane</keyword>
<dbReference type="GO" id="GO:0030313">
    <property type="term" value="C:cell envelope"/>
    <property type="evidence" value="ECO:0007669"/>
    <property type="project" value="UniProtKB-SubCell"/>
</dbReference>
<feature type="compositionally biased region" description="Polar residues" evidence="3">
    <location>
        <begin position="37"/>
        <end position="55"/>
    </location>
</feature>
<feature type="transmembrane region" description="Helical" evidence="4">
    <location>
        <begin position="93"/>
        <end position="116"/>
    </location>
</feature>
<feature type="region of interest" description="Disordered" evidence="3">
    <location>
        <begin position="1"/>
        <end position="81"/>
    </location>
</feature>
<dbReference type="AlphaFoldDB" id="A0A7X5R3Z5"/>
<dbReference type="InterPro" id="IPR036366">
    <property type="entry name" value="PGBDSf"/>
</dbReference>
<dbReference type="InterPro" id="IPR036365">
    <property type="entry name" value="PGBD-like_sf"/>
</dbReference>
<feature type="compositionally biased region" description="Basic and acidic residues" evidence="3">
    <location>
        <begin position="1"/>
        <end position="12"/>
    </location>
</feature>
<dbReference type="RefSeq" id="WP_243848891.1">
    <property type="nucleotide sequence ID" value="NZ_JAAMOX010000003.1"/>
</dbReference>
<sequence>MFSRKNSDEPVRRRAGAADASAASAASDTNTDEASAQMNESSDAPTEVLNVNSSGPLVEGETPSTEGTDADTPGSATKKRVPVGASKLSGQRLIWVIAGVAAVAMIAGIVLTKFIISPAQAAADAEPPTPGLITVPIDERVVSNTVTTRGDVKFADSVDVKLETGDIGGSPVVTGQVPEAGAIFNPGSIALEVVGRPVIVLPGDLPVYRTLRAGLSGPDVLQLKQALASMGFESGSLDSNMYDSSTAAGVKALYESVGYTPPTSTGSGAGAAAGASSADPVTQAQNDVQSAQQNLAQAQSGLAQAQAPNLVEQAQADNTVREAQRALNTATAAGDPNAIAAANDALALAALQQSIAYAPKDTSAEIAQVTAAQSALNMAQEALANAQESALTSLPASEVLYLNSLPRRVDEVSVKRGGVLNGVAMTVSGATLQIVSTVSKADAELLKPGTKAEFPAPDDSTVSAEVVSVEPQKSTGDKKGTTSYDVVLAPKDLTESQLTALKGTNVKVTIPVSATDGKVLAVPLAAVQAGPGGESRIEVLLDAEKQETKLITVETGLAADGYVEVKAVKDGAFGSGDPVVVGR</sequence>
<dbReference type="PANTHER" id="PTHR32347">
    <property type="entry name" value="EFFLUX SYSTEM COMPONENT YKNX-RELATED"/>
    <property type="match status" value="1"/>
</dbReference>
<keyword evidence="6" id="KW-1185">Reference proteome</keyword>
<dbReference type="Proteomes" id="UP000541033">
    <property type="component" value="Unassembled WGS sequence"/>
</dbReference>
<dbReference type="Gene3D" id="2.40.420.20">
    <property type="match status" value="1"/>
</dbReference>
<evidence type="ECO:0000313" key="6">
    <source>
        <dbReference type="Proteomes" id="UP000541033"/>
    </source>
</evidence>
<keyword evidence="4" id="KW-0812">Transmembrane</keyword>
<dbReference type="Gene3D" id="1.10.101.10">
    <property type="entry name" value="PGBD-like superfamily/PGBD"/>
    <property type="match status" value="1"/>
</dbReference>
<evidence type="ECO:0000256" key="2">
    <source>
        <dbReference type="ARBA" id="ARBA00023054"/>
    </source>
</evidence>
<gene>
    <name evidence="5" type="ORF">FHX76_003174</name>
</gene>
<dbReference type="EMBL" id="JAAMOX010000003">
    <property type="protein sequence ID" value="NIH55259.1"/>
    <property type="molecule type" value="Genomic_DNA"/>
</dbReference>
<feature type="region of interest" description="Disordered" evidence="3">
    <location>
        <begin position="263"/>
        <end position="295"/>
    </location>
</feature>
<dbReference type="SUPFAM" id="SSF47090">
    <property type="entry name" value="PGBD-like"/>
    <property type="match status" value="1"/>
</dbReference>
<accession>A0A7X5R3Z5</accession>
<evidence type="ECO:0000256" key="4">
    <source>
        <dbReference type="SAM" id="Phobius"/>
    </source>
</evidence>
<proteinExistence type="predicted"/>
<feature type="compositionally biased region" description="Polar residues" evidence="3">
    <location>
        <begin position="279"/>
        <end position="288"/>
    </location>
</feature>
<protein>
    <submittedName>
        <fullName evidence="5">Multidrug efflux pump subunit AcrA (Membrane-fusion protein)</fullName>
    </submittedName>
</protein>
<keyword evidence="4" id="KW-1133">Transmembrane helix</keyword>
<name>A0A7X5R3Z5_9MICO</name>
<organism evidence="5 6">
    <name type="scientific">Lysinibacter cavernae</name>
    <dbReference type="NCBI Taxonomy" id="1640652"/>
    <lineage>
        <taxon>Bacteria</taxon>
        <taxon>Bacillati</taxon>
        <taxon>Actinomycetota</taxon>
        <taxon>Actinomycetes</taxon>
        <taxon>Micrococcales</taxon>
        <taxon>Microbacteriaceae</taxon>
        <taxon>Lysinibacter</taxon>
    </lineage>
</organism>
<evidence type="ECO:0000256" key="3">
    <source>
        <dbReference type="SAM" id="MobiDB-lite"/>
    </source>
</evidence>
<reference evidence="5 6" key="1">
    <citation type="submission" date="2020-02" db="EMBL/GenBank/DDBJ databases">
        <title>Sequencing the genomes of 1000 actinobacteria strains.</title>
        <authorList>
            <person name="Klenk H.-P."/>
        </authorList>
    </citation>
    <scope>NUCLEOTIDE SEQUENCE [LARGE SCALE GENOMIC DNA]</scope>
    <source>
        <strain evidence="5 6">DSM 27960</strain>
    </source>
</reference>
<evidence type="ECO:0000313" key="5">
    <source>
        <dbReference type="EMBL" id="NIH55259.1"/>
    </source>
</evidence>
<keyword evidence="2" id="KW-0175">Coiled coil</keyword>
<evidence type="ECO:0000256" key="1">
    <source>
        <dbReference type="ARBA" id="ARBA00004196"/>
    </source>
</evidence>
<comment type="caution">
    <text evidence="5">The sequence shown here is derived from an EMBL/GenBank/DDBJ whole genome shotgun (WGS) entry which is preliminary data.</text>
</comment>